<dbReference type="SMART" id="SM00283">
    <property type="entry name" value="MA"/>
    <property type="match status" value="1"/>
</dbReference>
<evidence type="ECO:0000259" key="5">
    <source>
        <dbReference type="PROSITE" id="PS50111"/>
    </source>
</evidence>
<evidence type="ECO:0000256" key="1">
    <source>
        <dbReference type="ARBA" id="ARBA00004370"/>
    </source>
</evidence>
<comment type="subcellular location">
    <subcellularLocation>
        <location evidence="1">Membrane</location>
    </subcellularLocation>
</comment>
<organism evidence="6 7">
    <name type="scientific">Marinomonas alcarazii</name>
    <dbReference type="NCBI Taxonomy" id="491949"/>
    <lineage>
        <taxon>Bacteria</taxon>
        <taxon>Pseudomonadati</taxon>
        <taxon>Pseudomonadota</taxon>
        <taxon>Gammaproteobacteria</taxon>
        <taxon>Oceanospirillales</taxon>
        <taxon>Oceanospirillaceae</taxon>
        <taxon>Marinomonas</taxon>
    </lineage>
</organism>
<dbReference type="Pfam" id="PF00015">
    <property type="entry name" value="MCPsignal"/>
    <property type="match status" value="1"/>
</dbReference>
<evidence type="ECO:0000256" key="4">
    <source>
        <dbReference type="PROSITE-ProRule" id="PRU00284"/>
    </source>
</evidence>
<dbReference type="EMBL" id="QKLW01000002">
    <property type="protein sequence ID" value="PYF83146.1"/>
    <property type="molecule type" value="Genomic_DNA"/>
</dbReference>
<comment type="caution">
    <text evidence="6">The sequence shown here is derived from an EMBL/GenBank/DDBJ whole genome shotgun (WGS) entry which is preliminary data.</text>
</comment>
<dbReference type="PROSITE" id="PS50111">
    <property type="entry name" value="CHEMOTAXIS_TRANSDUC_2"/>
    <property type="match status" value="1"/>
</dbReference>
<dbReference type="GO" id="GO:0006935">
    <property type="term" value="P:chemotaxis"/>
    <property type="evidence" value="ECO:0007669"/>
    <property type="project" value="InterPro"/>
</dbReference>
<dbReference type="PANTHER" id="PTHR32089">
    <property type="entry name" value="METHYL-ACCEPTING CHEMOTAXIS PROTEIN MCPB"/>
    <property type="match status" value="1"/>
</dbReference>
<reference evidence="6 7" key="1">
    <citation type="submission" date="2018-06" db="EMBL/GenBank/DDBJ databases">
        <title>Genomic Encyclopedia of Type Strains, Phase III (KMG-III): the genomes of soil and plant-associated and newly described type strains.</title>
        <authorList>
            <person name="Whitman W."/>
        </authorList>
    </citation>
    <scope>NUCLEOTIDE SEQUENCE [LARGE SCALE GENOMIC DNA]</scope>
    <source>
        <strain evidence="6 7">CECT 7730</strain>
    </source>
</reference>
<dbReference type="PRINTS" id="PR00260">
    <property type="entry name" value="CHEMTRNSDUCR"/>
</dbReference>
<dbReference type="GO" id="GO:0007165">
    <property type="term" value="P:signal transduction"/>
    <property type="evidence" value="ECO:0007669"/>
    <property type="project" value="UniProtKB-KW"/>
</dbReference>
<gene>
    <name evidence="6" type="ORF">DFP75_102236</name>
</gene>
<evidence type="ECO:0000256" key="3">
    <source>
        <dbReference type="ARBA" id="ARBA00029447"/>
    </source>
</evidence>
<dbReference type="InterPro" id="IPR004089">
    <property type="entry name" value="MCPsignal_dom"/>
</dbReference>
<dbReference type="SUPFAM" id="SSF58104">
    <property type="entry name" value="Methyl-accepting chemotaxis protein (MCP) signaling domain"/>
    <property type="match status" value="1"/>
</dbReference>
<keyword evidence="2 4" id="KW-0807">Transducer</keyword>
<sequence>MLSFKNSKIITEQKNVILSLETKNHQLQDLVDEKDVKIRVIEEQLSSQGSTADGLDFTKNLLNGMTGLLVPVTQMVNQVSEELFEPMSKVEEVKSENQKSNLELNKLCDATKLMSEDAEKSLEEVLTLRSLATEIDSFAGVINKISEQTNLLALNAAIEAARAGEYGRGFAVVADEVRGLASRARESSDEISTLVQRIQTTTAEVDRRIQVLNEAINSHHEHSVNIQSSMAKTNVSSELIISAAYKAMLYGHGSTSLFELMNIKDAWIAQWLCTEHVNNDVLDINKTVFAQWYIHGDDNDFSYRDHDAFKAIEAPLYRLFELGESLLKKTPRHDYDGAESLINQINSAIQEIEEGLVKVQQHLLRCVTNLLDA</sequence>
<evidence type="ECO:0000256" key="2">
    <source>
        <dbReference type="ARBA" id="ARBA00023224"/>
    </source>
</evidence>
<dbReference type="PANTHER" id="PTHR32089:SF112">
    <property type="entry name" value="LYSOZYME-LIKE PROTEIN-RELATED"/>
    <property type="match status" value="1"/>
</dbReference>
<dbReference type="GO" id="GO:0016020">
    <property type="term" value="C:membrane"/>
    <property type="evidence" value="ECO:0007669"/>
    <property type="project" value="UniProtKB-SubCell"/>
</dbReference>
<dbReference type="InterPro" id="IPR004090">
    <property type="entry name" value="Chemotax_Me-accpt_rcpt"/>
</dbReference>
<accession>A0A318V2R1</accession>
<dbReference type="Gene3D" id="1.10.287.950">
    <property type="entry name" value="Methyl-accepting chemotaxis protein"/>
    <property type="match status" value="1"/>
</dbReference>
<evidence type="ECO:0000313" key="6">
    <source>
        <dbReference type="EMBL" id="PYF83146.1"/>
    </source>
</evidence>
<dbReference type="Proteomes" id="UP000247551">
    <property type="component" value="Unassembled WGS sequence"/>
</dbReference>
<protein>
    <submittedName>
        <fullName evidence="6">Methyl-accepting chemotaxis protein (MCP) signaling protein</fullName>
    </submittedName>
</protein>
<evidence type="ECO:0000313" key="7">
    <source>
        <dbReference type="Proteomes" id="UP000247551"/>
    </source>
</evidence>
<keyword evidence="7" id="KW-1185">Reference proteome</keyword>
<proteinExistence type="inferred from homology"/>
<dbReference type="GO" id="GO:0004888">
    <property type="term" value="F:transmembrane signaling receptor activity"/>
    <property type="evidence" value="ECO:0007669"/>
    <property type="project" value="InterPro"/>
</dbReference>
<feature type="domain" description="Methyl-accepting transducer" evidence="5">
    <location>
        <begin position="72"/>
        <end position="285"/>
    </location>
</feature>
<name>A0A318V2R1_9GAMM</name>
<dbReference type="AlphaFoldDB" id="A0A318V2R1"/>
<comment type="similarity">
    <text evidence="3">Belongs to the methyl-accepting chemotaxis (MCP) protein family.</text>
</comment>